<keyword evidence="5" id="KW-1185">Reference proteome</keyword>
<dbReference type="CDD" id="cd05259">
    <property type="entry name" value="PCBER_SDR_a"/>
    <property type="match status" value="1"/>
</dbReference>
<dbReference type="AlphaFoldDB" id="A0A1Q5QBT2"/>
<dbReference type="Pfam" id="PF05368">
    <property type="entry name" value="NmrA"/>
    <property type="match status" value="1"/>
</dbReference>
<evidence type="ECO:0000256" key="2">
    <source>
        <dbReference type="ARBA" id="ARBA00023002"/>
    </source>
</evidence>
<evidence type="ECO:0000256" key="1">
    <source>
        <dbReference type="ARBA" id="ARBA00022857"/>
    </source>
</evidence>
<dbReference type="RefSeq" id="XP_020123516.1">
    <property type="nucleotide sequence ID" value="XM_020261834.1"/>
</dbReference>
<dbReference type="InterPro" id="IPR008030">
    <property type="entry name" value="NmrA-like"/>
</dbReference>
<dbReference type="Gene3D" id="3.90.25.10">
    <property type="entry name" value="UDP-galactose 4-epimerase, domain 1"/>
    <property type="match status" value="1"/>
</dbReference>
<dbReference type="GO" id="GO:0016491">
    <property type="term" value="F:oxidoreductase activity"/>
    <property type="evidence" value="ECO:0007669"/>
    <property type="project" value="UniProtKB-KW"/>
</dbReference>
<evidence type="ECO:0000259" key="3">
    <source>
        <dbReference type="Pfam" id="PF05368"/>
    </source>
</evidence>
<keyword evidence="1" id="KW-0521">NADP</keyword>
<dbReference type="Gene3D" id="3.40.50.720">
    <property type="entry name" value="NAD(P)-binding Rossmann-like Domain"/>
    <property type="match status" value="1"/>
</dbReference>
<dbReference type="EMBL" id="LFMY01000002">
    <property type="protein sequence ID" value="OKL63395.1"/>
    <property type="molecule type" value="Genomic_DNA"/>
</dbReference>
<accession>A0A1Q5QBT2</accession>
<feature type="domain" description="NmrA-like" evidence="3">
    <location>
        <begin position="4"/>
        <end position="296"/>
    </location>
</feature>
<dbReference type="InterPro" id="IPR051609">
    <property type="entry name" value="NmrA/Isoflavone_reductase-like"/>
</dbReference>
<dbReference type="SUPFAM" id="SSF51735">
    <property type="entry name" value="NAD(P)-binding Rossmann-fold domains"/>
    <property type="match status" value="1"/>
</dbReference>
<sequence>MIHNILVIGAGQLGSQVLRHLLQHPQRTYNNITARVSVLIRSETRTKTQLLEAPGLSKELVEAIGFVQSDIVTATDSELAQALAPFDLVISCTGFVAGPGTQTKIARAVQQAGVSFFIPWQFGVDYDKIGRGSAQDLFDEQLDVRDLLRQADQKTRWAVISTGMFTSFLFEPWFGVVDLPGRTITALGALENRVTVTTPKDIGHITADYVFSDPSQSETFKNEPVFVGGDTIPYNHLAAIVEKQLGQPVTRKVLTVDQARENLLQDPRNSLHKYSIVFGEGVGVAWDLESTWNVKKGIEPRAMTTEEFFKEASC</sequence>
<proteinExistence type="predicted"/>
<dbReference type="GeneID" id="31001853"/>
<gene>
    <name evidence="4" type="ORF">UA08_02098</name>
</gene>
<dbReference type="Proteomes" id="UP000214365">
    <property type="component" value="Unassembled WGS sequence"/>
</dbReference>
<reference evidence="4 5" key="1">
    <citation type="submission" date="2015-06" db="EMBL/GenBank/DDBJ databases">
        <title>Talaromyces atroroseus IBT 11181 draft genome.</title>
        <authorList>
            <person name="Rasmussen K.B."/>
            <person name="Rasmussen S."/>
            <person name="Petersen B."/>
            <person name="Sicheritz-Ponten T."/>
            <person name="Mortensen U.H."/>
            <person name="Thrane U."/>
        </authorList>
    </citation>
    <scope>NUCLEOTIDE SEQUENCE [LARGE SCALE GENOMIC DNA]</scope>
    <source>
        <strain evidence="4 5">IBT 11181</strain>
    </source>
</reference>
<evidence type="ECO:0000313" key="5">
    <source>
        <dbReference type="Proteomes" id="UP000214365"/>
    </source>
</evidence>
<dbReference type="PANTHER" id="PTHR47706:SF6">
    <property type="entry name" value="NMRA-LIKE FAMILY PROTEIN (AFU_ORTHOLOGUE AFUA_6G00280)"/>
    <property type="match status" value="1"/>
</dbReference>
<organism evidence="4 5">
    <name type="scientific">Talaromyces atroroseus</name>
    <dbReference type="NCBI Taxonomy" id="1441469"/>
    <lineage>
        <taxon>Eukaryota</taxon>
        <taxon>Fungi</taxon>
        <taxon>Dikarya</taxon>
        <taxon>Ascomycota</taxon>
        <taxon>Pezizomycotina</taxon>
        <taxon>Eurotiomycetes</taxon>
        <taxon>Eurotiomycetidae</taxon>
        <taxon>Eurotiales</taxon>
        <taxon>Trichocomaceae</taxon>
        <taxon>Talaromyces</taxon>
        <taxon>Talaromyces sect. Trachyspermi</taxon>
    </lineage>
</organism>
<evidence type="ECO:0000313" key="4">
    <source>
        <dbReference type="EMBL" id="OKL63395.1"/>
    </source>
</evidence>
<dbReference type="OrthoDB" id="5283654at2759"/>
<keyword evidence="2" id="KW-0560">Oxidoreductase</keyword>
<protein>
    <recommendedName>
        <fullName evidence="3">NmrA-like domain-containing protein</fullName>
    </recommendedName>
</protein>
<name>A0A1Q5QBT2_TALAT</name>
<dbReference type="InterPro" id="IPR036291">
    <property type="entry name" value="NAD(P)-bd_dom_sf"/>
</dbReference>
<dbReference type="STRING" id="1441469.A0A1Q5QBT2"/>
<comment type="caution">
    <text evidence="4">The sequence shown here is derived from an EMBL/GenBank/DDBJ whole genome shotgun (WGS) entry which is preliminary data.</text>
</comment>
<dbReference type="InterPro" id="IPR045312">
    <property type="entry name" value="PCBER-like"/>
</dbReference>
<dbReference type="PANTHER" id="PTHR47706">
    <property type="entry name" value="NMRA-LIKE FAMILY PROTEIN"/>
    <property type="match status" value="1"/>
</dbReference>